<keyword evidence="6 7" id="KW-0472">Membrane</keyword>
<keyword evidence="4 7" id="KW-0812">Transmembrane</keyword>
<evidence type="ECO:0000256" key="1">
    <source>
        <dbReference type="ARBA" id="ARBA00004651"/>
    </source>
</evidence>
<comment type="similarity">
    <text evidence="2">Belongs to the DoxX family.</text>
</comment>
<evidence type="ECO:0000256" key="2">
    <source>
        <dbReference type="ARBA" id="ARBA00006679"/>
    </source>
</evidence>
<dbReference type="PANTHER" id="PTHR33452:SF1">
    <property type="entry name" value="INNER MEMBRANE PROTEIN YPHA-RELATED"/>
    <property type="match status" value="1"/>
</dbReference>
<evidence type="ECO:0000313" key="8">
    <source>
        <dbReference type="EMBL" id="GAA4768171.1"/>
    </source>
</evidence>
<comment type="caution">
    <text evidence="8">The sequence shown here is derived from an EMBL/GenBank/DDBJ whole genome shotgun (WGS) entry which is preliminary data.</text>
</comment>
<dbReference type="Proteomes" id="UP001501645">
    <property type="component" value="Unassembled WGS sequence"/>
</dbReference>
<evidence type="ECO:0000256" key="6">
    <source>
        <dbReference type="ARBA" id="ARBA00023136"/>
    </source>
</evidence>
<dbReference type="Pfam" id="PF07681">
    <property type="entry name" value="DoxX"/>
    <property type="match status" value="1"/>
</dbReference>
<dbReference type="EMBL" id="BAABKO010000001">
    <property type="protein sequence ID" value="GAA4768171.1"/>
    <property type="molecule type" value="Genomic_DNA"/>
</dbReference>
<keyword evidence="9" id="KW-1185">Reference proteome</keyword>
<dbReference type="RefSeq" id="WP_345436500.1">
    <property type="nucleotide sequence ID" value="NZ_BAABKO010000001.1"/>
</dbReference>
<name>A0ABP8ZX41_9MICO</name>
<evidence type="ECO:0000256" key="3">
    <source>
        <dbReference type="ARBA" id="ARBA00022475"/>
    </source>
</evidence>
<keyword evidence="5 7" id="KW-1133">Transmembrane helix</keyword>
<evidence type="ECO:0000256" key="5">
    <source>
        <dbReference type="ARBA" id="ARBA00022989"/>
    </source>
</evidence>
<evidence type="ECO:0000256" key="7">
    <source>
        <dbReference type="SAM" id="Phobius"/>
    </source>
</evidence>
<protein>
    <recommendedName>
        <fullName evidence="10">DoxX family protein</fullName>
    </recommendedName>
</protein>
<evidence type="ECO:0000313" key="9">
    <source>
        <dbReference type="Proteomes" id="UP001501645"/>
    </source>
</evidence>
<dbReference type="InterPro" id="IPR032808">
    <property type="entry name" value="DoxX"/>
</dbReference>
<accession>A0ABP8ZX41</accession>
<evidence type="ECO:0000256" key="4">
    <source>
        <dbReference type="ARBA" id="ARBA00022692"/>
    </source>
</evidence>
<organism evidence="8 9">
    <name type="scientific">Microbacterium gilvum</name>
    <dbReference type="NCBI Taxonomy" id="1336204"/>
    <lineage>
        <taxon>Bacteria</taxon>
        <taxon>Bacillati</taxon>
        <taxon>Actinomycetota</taxon>
        <taxon>Actinomycetes</taxon>
        <taxon>Micrococcales</taxon>
        <taxon>Microbacteriaceae</taxon>
        <taxon>Microbacterium</taxon>
    </lineage>
</organism>
<feature type="transmembrane region" description="Helical" evidence="7">
    <location>
        <begin position="112"/>
        <end position="133"/>
    </location>
</feature>
<dbReference type="PANTHER" id="PTHR33452">
    <property type="entry name" value="OXIDOREDUCTASE CATD-RELATED"/>
    <property type="match status" value="1"/>
</dbReference>
<evidence type="ECO:0008006" key="10">
    <source>
        <dbReference type="Google" id="ProtNLM"/>
    </source>
</evidence>
<gene>
    <name evidence="8" type="ORF">GCM10023351_09610</name>
</gene>
<comment type="subcellular location">
    <subcellularLocation>
        <location evidence="1">Cell membrane</location>
        <topology evidence="1">Multi-pass membrane protein</topology>
    </subcellularLocation>
</comment>
<reference evidence="9" key="1">
    <citation type="journal article" date="2019" name="Int. J. Syst. Evol. Microbiol.">
        <title>The Global Catalogue of Microorganisms (GCM) 10K type strain sequencing project: providing services to taxonomists for standard genome sequencing and annotation.</title>
        <authorList>
            <consortium name="The Broad Institute Genomics Platform"/>
            <consortium name="The Broad Institute Genome Sequencing Center for Infectious Disease"/>
            <person name="Wu L."/>
            <person name="Ma J."/>
        </authorList>
    </citation>
    <scope>NUCLEOTIDE SEQUENCE [LARGE SCALE GENOMIC DNA]</scope>
    <source>
        <strain evidence="9">JCM 18537</strain>
    </source>
</reference>
<sequence length="148" mass="14627">MPPLTQRFPLAGDLGLLVLRIALGVVMIAHGAQKLFAFTLAGTTESFEAMGMPLASVTAPLAIAIELLGGAAILLGAAAPVAGGLIAAQMLVATALVHMPYGVFVADGGWELTALLGASALAVALVGAGRFSLDAVIAARRTPAAAAA</sequence>
<feature type="transmembrane region" description="Helical" evidence="7">
    <location>
        <begin position="52"/>
        <end position="78"/>
    </location>
</feature>
<keyword evidence="3" id="KW-1003">Cell membrane</keyword>
<proteinExistence type="inferred from homology"/>
<dbReference type="InterPro" id="IPR051907">
    <property type="entry name" value="DoxX-like_oxidoreductase"/>
</dbReference>
<feature type="transmembrane region" description="Helical" evidence="7">
    <location>
        <begin position="12"/>
        <end position="32"/>
    </location>
</feature>